<evidence type="ECO:0000313" key="1">
    <source>
        <dbReference type="EMBL" id="ENN93024.1"/>
    </source>
</evidence>
<dbReference type="HOGENOM" id="CLU_076837_1_1_5"/>
<accession>N6UKW4</accession>
<dbReference type="EMBL" id="AGWD01000027">
    <property type="protein sequence ID" value="ENN93024.1"/>
    <property type="molecule type" value="Genomic_DNA"/>
</dbReference>
<sequence length="216" mass="24259">MTIPDFIMLAAACAPAPYSATVSTVVMEESWDNICEISMRNELLHQPFTFRETTATAKQLKQNEYDFDISLEQIDVQHSKWFHVSRSSASSSCKNLKALQTALTNRYKQTISKCNSEQTILRAALSFYKPRSFQNDFIDTSVKKVGIHIAMQTPAHSSHSSQEPVKLHAEEPVQTLETKTLSPSSEELADVFVQKISGAYDVFTAEDTSSLEKQQE</sequence>
<dbReference type="AlphaFoldDB" id="N6UKW4"/>
<comment type="caution">
    <text evidence="1">The sequence shown here is derived from an EMBL/GenBank/DDBJ whole genome shotgun (WGS) entry which is preliminary data.</text>
</comment>
<gene>
    <name evidence="1" type="primary">trwN</name>
    <name evidence="1" type="ORF">BVtw_16810</name>
</gene>
<name>N6UKW4_BARVB</name>
<protein>
    <submittedName>
        <fullName evidence="1">TrwN protein</fullName>
    </submittedName>
</protein>
<proteinExistence type="predicted"/>
<evidence type="ECO:0000313" key="2">
    <source>
        <dbReference type="Proteomes" id="UP000014011"/>
    </source>
</evidence>
<dbReference type="PATRIC" id="fig|1094502.3.peg.2109"/>
<dbReference type="Proteomes" id="UP000014011">
    <property type="component" value="Unassembled WGS sequence"/>
</dbReference>
<dbReference type="RefSeq" id="WP_010705841.1">
    <property type="nucleotide sequence ID" value="NZ_KB915638.1"/>
</dbReference>
<organism evidence="1 2">
    <name type="scientific">Bartonella vinsonii subsp. berkhoffii str. Tweed</name>
    <dbReference type="NCBI Taxonomy" id="1094502"/>
    <lineage>
        <taxon>Bacteria</taxon>
        <taxon>Pseudomonadati</taxon>
        <taxon>Pseudomonadota</taxon>
        <taxon>Alphaproteobacteria</taxon>
        <taxon>Hyphomicrobiales</taxon>
        <taxon>Bartonellaceae</taxon>
        <taxon>Bartonella</taxon>
    </lineage>
</organism>
<reference evidence="1 2" key="1">
    <citation type="journal article" date="2013" name="PLoS Genet.">
        <title>A gene transfer agent and a dynamic repertoire of secretion systems hold the keys to the explosive radiation of the emerging pathogen Bartonella.</title>
        <authorList>
            <person name="Guy L."/>
            <person name="Nystedt B."/>
            <person name="Toft C."/>
            <person name="Zaremba-Niedzwiedzka K."/>
            <person name="Berglund E.C."/>
            <person name="Granberg F."/>
            <person name="Naslund K."/>
            <person name="Eriksson A.S."/>
            <person name="Andersson S.G."/>
        </authorList>
    </citation>
    <scope>NUCLEOTIDE SEQUENCE [LARGE SCALE GENOMIC DNA]</scope>
    <source>
        <strain evidence="1">Tweed</strain>
    </source>
</reference>